<dbReference type="RefSeq" id="WP_228868685.1">
    <property type="nucleotide sequence ID" value="NZ_JAHUVW010000001.1"/>
</dbReference>
<dbReference type="EMBL" id="JAHUVW010000001">
    <property type="protein sequence ID" value="MBV7670190.1"/>
    <property type="molecule type" value="Genomic_DNA"/>
</dbReference>
<comment type="caution">
    <text evidence="2">The sequence shown here is derived from an EMBL/GenBank/DDBJ whole genome shotgun (WGS) entry which is preliminary data.</text>
</comment>
<dbReference type="SUPFAM" id="SSF160631">
    <property type="entry name" value="SMI1/KNR4-like"/>
    <property type="match status" value="1"/>
</dbReference>
<protein>
    <submittedName>
        <fullName evidence="2">SMI1/KNR4 family protein</fullName>
    </submittedName>
</protein>
<evidence type="ECO:0000259" key="1">
    <source>
        <dbReference type="Pfam" id="PF09346"/>
    </source>
</evidence>
<feature type="domain" description="Knr4/Smi1-like" evidence="1">
    <location>
        <begin position="26"/>
        <end position="140"/>
    </location>
</feature>
<keyword evidence="3" id="KW-1185">Reference proteome</keyword>
<dbReference type="Pfam" id="PF09346">
    <property type="entry name" value="SMI1_KNR4"/>
    <property type="match status" value="1"/>
</dbReference>
<dbReference type="InterPro" id="IPR037883">
    <property type="entry name" value="Knr4/Smi1-like_sf"/>
</dbReference>
<dbReference type="Gene3D" id="3.40.1580.10">
    <property type="entry name" value="SMI1/KNR4-like"/>
    <property type="match status" value="1"/>
</dbReference>
<organism evidence="2 3">
    <name type="scientific">Streptomyces halstedii</name>
    <dbReference type="NCBI Taxonomy" id="1944"/>
    <lineage>
        <taxon>Bacteria</taxon>
        <taxon>Bacillati</taxon>
        <taxon>Actinomycetota</taxon>
        <taxon>Actinomycetes</taxon>
        <taxon>Kitasatosporales</taxon>
        <taxon>Streptomycetaceae</taxon>
        <taxon>Streptomyces</taxon>
    </lineage>
</organism>
<proteinExistence type="predicted"/>
<reference evidence="2 3" key="1">
    <citation type="submission" date="2021-07" db="EMBL/GenBank/DDBJ databases">
        <title>Sequencing Streptomyces halstedii LGO-A4 genome an citrus endophytic actinomycete.</title>
        <authorList>
            <person name="Samborskyy M."/>
            <person name="Scott N."/>
            <person name="Deglau R."/>
            <person name="Dickens S."/>
            <person name="Oliveira L.G."/>
        </authorList>
    </citation>
    <scope>NUCLEOTIDE SEQUENCE [LARGE SCALE GENOMIC DNA]</scope>
    <source>
        <strain evidence="2 3">LGO-A4</strain>
    </source>
</reference>
<accession>A0ABS6TPI9</accession>
<dbReference type="Proteomes" id="UP000735541">
    <property type="component" value="Unassembled WGS sequence"/>
</dbReference>
<gene>
    <name evidence="2" type="ORF">STHAL_12020</name>
</gene>
<dbReference type="InterPro" id="IPR018958">
    <property type="entry name" value="Knr4/Smi1-like_dom"/>
</dbReference>
<evidence type="ECO:0000313" key="3">
    <source>
        <dbReference type="Proteomes" id="UP000735541"/>
    </source>
</evidence>
<sequence length="203" mass="22987">MDASLAALAEILPPDLGADERIDRRAAEARWGTRLPRDYTAFMSVYGAGSFSEVGVLMPLPPREYPLWCPGTFEEETANARYTWEMRDGQADPGIDPEHILAWGVTSGPDILCWLTADPEPDRWPVLVCGRHTDDVFTLFDCGMVEFLRRLVADEHDTYPLSVDIRGGSHRYVHWLEEQRRRLAEVDPDTGLPWALSSPEDWS</sequence>
<name>A0ABS6TPI9_STRHA</name>
<evidence type="ECO:0000313" key="2">
    <source>
        <dbReference type="EMBL" id="MBV7670190.1"/>
    </source>
</evidence>